<dbReference type="PANTHER" id="PTHR10353:SF137">
    <property type="entry name" value="MYROSINASE 3-RELATED"/>
    <property type="match status" value="1"/>
</dbReference>
<evidence type="ECO:0000313" key="6">
    <source>
        <dbReference type="EMBL" id="KAL3818539.1"/>
    </source>
</evidence>
<reference evidence="6 7" key="1">
    <citation type="submission" date="2024-12" db="EMBL/GenBank/DDBJ databases">
        <title>The unique morphological basis and parallel evolutionary history of personate flowers in Penstemon.</title>
        <authorList>
            <person name="Depatie T.H."/>
            <person name="Wessinger C.A."/>
        </authorList>
    </citation>
    <scope>NUCLEOTIDE SEQUENCE [LARGE SCALE GENOMIC DNA]</scope>
    <source>
        <strain evidence="6">WTNN_2</strain>
        <tissue evidence="6">Leaf</tissue>
    </source>
</reference>
<dbReference type="AlphaFoldDB" id="A0ABD3S226"/>
<proteinExistence type="inferred from homology"/>
<dbReference type="PROSITE" id="PS00653">
    <property type="entry name" value="GLYCOSYL_HYDROL_F1_2"/>
    <property type="match status" value="1"/>
</dbReference>
<sequence>MLNMASQILSSVVVCAVLTVLLVVAKSTAVDSSANCPCNEALINRGGFPDGFLFGAASSAYQIEGAYNENGKGFNMWDNFTHAYPDKIRNGTNGDVAVDSYHLYKDDVQIIKDTGLDAYRISISWARILPGGTISKGVNQDGVDYYNNLINELLAIGVEPFVTMFHFDTPQALEDAYGGFLSSQIVVDFEAYAELLFRKFGDRVKYWITVNEPWCLGKFGYANGIFAPGRCSEWMGRNCVGGDSATEPYIVIHNQLLAHATVAKLYRTKYQESQKGKIGLSANTFWFLPYNETDENIKAKDRVLDFMFGSIMDPITFGRYPESMRMRIGSRLPQFTKEEADMVKGSYDFVGLNYYSGMYALDDPTTSSNLSFTTDFGATLTGLRDGVPLGDHGSIFSRYYTYPKGFREILRYIKEKYNDPLIYITENGIDETRDDSLSLSEALKDFKRKEYIYDHLCCLREAIEKDGVNVKGYFVWSLTDNFGWSGGYSTRFGLYYIDFNDKLLTRHPKYSSLWLKYILGEKMGRRPGTGSRISDQ</sequence>
<dbReference type="InterPro" id="IPR033132">
    <property type="entry name" value="GH_1_N_CS"/>
</dbReference>
<dbReference type="GO" id="GO:0008422">
    <property type="term" value="F:beta-glucosidase activity"/>
    <property type="evidence" value="ECO:0007669"/>
    <property type="project" value="UniProtKB-ARBA"/>
</dbReference>
<keyword evidence="3" id="KW-0326">Glycosidase</keyword>
<organism evidence="6 7">
    <name type="scientific">Penstemon smallii</name>
    <dbReference type="NCBI Taxonomy" id="265156"/>
    <lineage>
        <taxon>Eukaryota</taxon>
        <taxon>Viridiplantae</taxon>
        <taxon>Streptophyta</taxon>
        <taxon>Embryophyta</taxon>
        <taxon>Tracheophyta</taxon>
        <taxon>Spermatophyta</taxon>
        <taxon>Magnoliopsida</taxon>
        <taxon>eudicotyledons</taxon>
        <taxon>Gunneridae</taxon>
        <taxon>Pentapetalae</taxon>
        <taxon>asterids</taxon>
        <taxon>lamiids</taxon>
        <taxon>Lamiales</taxon>
        <taxon>Plantaginaceae</taxon>
        <taxon>Cheloneae</taxon>
        <taxon>Penstemon</taxon>
    </lineage>
</organism>
<dbReference type="FunFam" id="3.20.20.80:FF:000020">
    <property type="entry name" value="Beta-glucosidase 12"/>
    <property type="match status" value="1"/>
</dbReference>
<accession>A0ABD3S226</accession>
<keyword evidence="5" id="KW-0732">Signal</keyword>
<keyword evidence="2" id="KW-0378">Hydrolase</keyword>
<dbReference type="Pfam" id="PF00232">
    <property type="entry name" value="Glyco_hydro_1"/>
    <property type="match status" value="1"/>
</dbReference>
<protein>
    <recommendedName>
        <fullName evidence="8">Beta-glucosidase</fullName>
    </recommendedName>
</protein>
<dbReference type="Proteomes" id="UP001634393">
    <property type="component" value="Unassembled WGS sequence"/>
</dbReference>
<dbReference type="PANTHER" id="PTHR10353">
    <property type="entry name" value="GLYCOSYL HYDROLASE"/>
    <property type="match status" value="1"/>
</dbReference>
<evidence type="ECO:0000256" key="3">
    <source>
        <dbReference type="ARBA" id="ARBA00023295"/>
    </source>
</evidence>
<evidence type="ECO:0000256" key="2">
    <source>
        <dbReference type="ARBA" id="ARBA00022801"/>
    </source>
</evidence>
<comment type="caution">
    <text evidence="6">The sequence shown here is derived from an EMBL/GenBank/DDBJ whole genome shotgun (WGS) entry which is preliminary data.</text>
</comment>
<name>A0ABD3S226_9LAMI</name>
<dbReference type="InterPro" id="IPR001360">
    <property type="entry name" value="Glyco_hydro_1"/>
</dbReference>
<comment type="similarity">
    <text evidence="1 4">Belongs to the glycosyl hydrolase 1 family.</text>
</comment>
<feature type="signal peptide" evidence="5">
    <location>
        <begin position="1"/>
        <end position="29"/>
    </location>
</feature>
<gene>
    <name evidence="6" type="ORF">ACJIZ3_004444</name>
</gene>
<dbReference type="SUPFAM" id="SSF51445">
    <property type="entry name" value="(Trans)glycosidases"/>
    <property type="match status" value="1"/>
</dbReference>
<dbReference type="Gene3D" id="3.20.20.80">
    <property type="entry name" value="Glycosidases"/>
    <property type="match status" value="1"/>
</dbReference>
<dbReference type="PRINTS" id="PR00131">
    <property type="entry name" value="GLHYDRLASE1"/>
</dbReference>
<evidence type="ECO:0000256" key="1">
    <source>
        <dbReference type="ARBA" id="ARBA00010838"/>
    </source>
</evidence>
<feature type="chain" id="PRO_5044788672" description="Beta-glucosidase" evidence="5">
    <location>
        <begin position="30"/>
        <end position="536"/>
    </location>
</feature>
<evidence type="ECO:0000256" key="5">
    <source>
        <dbReference type="SAM" id="SignalP"/>
    </source>
</evidence>
<dbReference type="EMBL" id="JBJXBP010000007">
    <property type="protein sequence ID" value="KAL3818539.1"/>
    <property type="molecule type" value="Genomic_DNA"/>
</dbReference>
<evidence type="ECO:0000313" key="7">
    <source>
        <dbReference type="Proteomes" id="UP001634393"/>
    </source>
</evidence>
<dbReference type="InterPro" id="IPR017853">
    <property type="entry name" value="GH"/>
</dbReference>
<keyword evidence="7" id="KW-1185">Reference proteome</keyword>
<evidence type="ECO:0008006" key="8">
    <source>
        <dbReference type="Google" id="ProtNLM"/>
    </source>
</evidence>
<evidence type="ECO:0000256" key="4">
    <source>
        <dbReference type="RuleBase" id="RU003690"/>
    </source>
</evidence>